<reference evidence="1" key="1">
    <citation type="submission" date="2022-08" db="EMBL/GenBank/DDBJ databases">
        <title>Genome Sequence of Pycnoporus sanguineus.</title>
        <authorList>
            <person name="Buettner E."/>
        </authorList>
    </citation>
    <scope>NUCLEOTIDE SEQUENCE</scope>
    <source>
        <strain evidence="1">CG-C14</strain>
    </source>
</reference>
<evidence type="ECO:0000313" key="1">
    <source>
        <dbReference type="EMBL" id="KAJ3018855.1"/>
    </source>
</evidence>
<comment type="caution">
    <text evidence="1">The sequence shown here is derived from an EMBL/GenBank/DDBJ whole genome shotgun (WGS) entry which is preliminary data.</text>
</comment>
<organism evidence="1 2">
    <name type="scientific">Trametes sanguinea</name>
    <dbReference type="NCBI Taxonomy" id="158606"/>
    <lineage>
        <taxon>Eukaryota</taxon>
        <taxon>Fungi</taxon>
        <taxon>Dikarya</taxon>
        <taxon>Basidiomycota</taxon>
        <taxon>Agaricomycotina</taxon>
        <taxon>Agaricomycetes</taxon>
        <taxon>Polyporales</taxon>
        <taxon>Polyporaceae</taxon>
        <taxon>Trametes</taxon>
    </lineage>
</organism>
<dbReference type="EMBL" id="JANSHE010000028">
    <property type="protein sequence ID" value="KAJ3018855.1"/>
    <property type="molecule type" value="Genomic_DNA"/>
</dbReference>
<dbReference type="Proteomes" id="UP001144978">
    <property type="component" value="Unassembled WGS sequence"/>
</dbReference>
<keyword evidence="2" id="KW-1185">Reference proteome</keyword>
<name>A0ACC1QB34_9APHY</name>
<accession>A0ACC1QB34</accession>
<sequence length="100" mass="11075">MSNEQPIQSVQQHENESPSSPIAQLTIPNVEFTRVRSGETTSDWFTVTLVVFSDAVMRIPHWQIAVSGPELVEPVIMDIASPETEVSWDEASALLLSKNP</sequence>
<protein>
    <submittedName>
        <fullName evidence="1">Uncharacterized protein</fullName>
    </submittedName>
</protein>
<proteinExistence type="predicted"/>
<evidence type="ECO:0000313" key="2">
    <source>
        <dbReference type="Proteomes" id="UP001144978"/>
    </source>
</evidence>
<gene>
    <name evidence="1" type="ORF">NUW54_g235</name>
</gene>